<name>A0A6A6QSF6_9PEZI</name>
<keyword evidence="3" id="KW-1185">Reference proteome</keyword>
<sequence length="115" mass="12585">MGVGGRLGICKILQARNNGSSQRSSLTTGQRGSDDCISGPMPPPTVMLRTTPQHHRTPHFPPLKAHPHRTIQSPPSVPISYRSQSLNLHTRLQARTPFRTCSEVFPTAPISSTRP</sequence>
<accession>A0A6A6QSF6</accession>
<dbReference type="Proteomes" id="UP000799750">
    <property type="component" value="Unassembled WGS sequence"/>
</dbReference>
<gene>
    <name evidence="2" type="ORF">BU16DRAFT_526967</name>
</gene>
<protein>
    <submittedName>
        <fullName evidence="2">Uncharacterized protein</fullName>
    </submittedName>
</protein>
<evidence type="ECO:0000256" key="1">
    <source>
        <dbReference type="SAM" id="MobiDB-lite"/>
    </source>
</evidence>
<evidence type="ECO:0000313" key="3">
    <source>
        <dbReference type="Proteomes" id="UP000799750"/>
    </source>
</evidence>
<dbReference type="EMBL" id="MU004189">
    <property type="protein sequence ID" value="KAF2495079.1"/>
    <property type="molecule type" value="Genomic_DNA"/>
</dbReference>
<feature type="compositionally biased region" description="Polar residues" evidence="1">
    <location>
        <begin position="15"/>
        <end position="31"/>
    </location>
</feature>
<dbReference type="AlphaFoldDB" id="A0A6A6QSF6"/>
<evidence type="ECO:0000313" key="2">
    <source>
        <dbReference type="EMBL" id="KAF2495079.1"/>
    </source>
</evidence>
<reference evidence="2" key="1">
    <citation type="journal article" date="2020" name="Stud. Mycol.">
        <title>101 Dothideomycetes genomes: a test case for predicting lifestyles and emergence of pathogens.</title>
        <authorList>
            <person name="Haridas S."/>
            <person name="Albert R."/>
            <person name="Binder M."/>
            <person name="Bloem J."/>
            <person name="Labutti K."/>
            <person name="Salamov A."/>
            <person name="Andreopoulos B."/>
            <person name="Baker S."/>
            <person name="Barry K."/>
            <person name="Bills G."/>
            <person name="Bluhm B."/>
            <person name="Cannon C."/>
            <person name="Castanera R."/>
            <person name="Culley D."/>
            <person name="Daum C."/>
            <person name="Ezra D."/>
            <person name="Gonzalez J."/>
            <person name="Henrissat B."/>
            <person name="Kuo A."/>
            <person name="Liang C."/>
            <person name="Lipzen A."/>
            <person name="Lutzoni F."/>
            <person name="Magnuson J."/>
            <person name="Mondo S."/>
            <person name="Nolan M."/>
            <person name="Ohm R."/>
            <person name="Pangilinan J."/>
            <person name="Park H.-J."/>
            <person name="Ramirez L."/>
            <person name="Alfaro M."/>
            <person name="Sun H."/>
            <person name="Tritt A."/>
            <person name="Yoshinaga Y."/>
            <person name="Zwiers L.-H."/>
            <person name="Turgeon B."/>
            <person name="Goodwin S."/>
            <person name="Spatafora J."/>
            <person name="Crous P."/>
            <person name="Grigoriev I."/>
        </authorList>
    </citation>
    <scope>NUCLEOTIDE SEQUENCE</scope>
    <source>
        <strain evidence="2">CBS 269.34</strain>
    </source>
</reference>
<feature type="region of interest" description="Disordered" evidence="1">
    <location>
        <begin position="15"/>
        <end position="80"/>
    </location>
</feature>
<organism evidence="2 3">
    <name type="scientific">Lophium mytilinum</name>
    <dbReference type="NCBI Taxonomy" id="390894"/>
    <lineage>
        <taxon>Eukaryota</taxon>
        <taxon>Fungi</taxon>
        <taxon>Dikarya</taxon>
        <taxon>Ascomycota</taxon>
        <taxon>Pezizomycotina</taxon>
        <taxon>Dothideomycetes</taxon>
        <taxon>Pleosporomycetidae</taxon>
        <taxon>Mytilinidiales</taxon>
        <taxon>Mytilinidiaceae</taxon>
        <taxon>Lophium</taxon>
    </lineage>
</organism>
<proteinExistence type="predicted"/>